<organism evidence="9 10">
    <name type="scientific">Desulfosporosinus acidiphilus (strain DSM 22704 / JCM 16185 / SJ4)</name>
    <dbReference type="NCBI Taxonomy" id="646529"/>
    <lineage>
        <taxon>Bacteria</taxon>
        <taxon>Bacillati</taxon>
        <taxon>Bacillota</taxon>
        <taxon>Clostridia</taxon>
        <taxon>Eubacteriales</taxon>
        <taxon>Desulfitobacteriaceae</taxon>
        <taxon>Desulfosporosinus</taxon>
    </lineage>
</organism>
<evidence type="ECO:0000256" key="5">
    <source>
        <dbReference type="ARBA" id="ARBA00022982"/>
    </source>
</evidence>
<dbReference type="EMBL" id="CP003639">
    <property type="protein sequence ID" value="AFM41608.1"/>
    <property type="molecule type" value="Genomic_DNA"/>
</dbReference>
<dbReference type="InterPro" id="IPR036280">
    <property type="entry name" value="Multihaem_cyt_sf"/>
</dbReference>
<keyword evidence="9" id="KW-0560">Oxidoreductase</keyword>
<gene>
    <name evidence="9" type="ordered locus">Desaci_2676</name>
</gene>
<dbReference type="GO" id="GO:0046872">
    <property type="term" value="F:metal ion binding"/>
    <property type="evidence" value="ECO:0007669"/>
    <property type="project" value="UniProtKB-KW"/>
</dbReference>
<dbReference type="GO" id="GO:0016491">
    <property type="term" value="F:oxidoreductase activity"/>
    <property type="evidence" value="ECO:0007669"/>
    <property type="project" value="UniProtKB-KW"/>
</dbReference>
<dbReference type="Gene3D" id="1.10.3820.10">
    <property type="entry name" value="Di-heme elbow motif domain"/>
    <property type="match status" value="1"/>
</dbReference>
<evidence type="ECO:0000256" key="4">
    <source>
        <dbReference type="ARBA" id="ARBA00022723"/>
    </source>
</evidence>
<dbReference type="Pfam" id="PF03264">
    <property type="entry name" value="Cytochrom_NNT"/>
    <property type="match status" value="1"/>
</dbReference>
<dbReference type="EC" id="1.10.2.-" evidence="9"/>
<dbReference type="STRING" id="646529.Desaci_2676"/>
<dbReference type="Proteomes" id="UP000002892">
    <property type="component" value="Chromosome"/>
</dbReference>
<dbReference type="GO" id="GO:0030313">
    <property type="term" value="C:cell envelope"/>
    <property type="evidence" value="ECO:0007669"/>
    <property type="project" value="UniProtKB-SubCell"/>
</dbReference>
<keyword evidence="2" id="KW-0813">Transport</keyword>
<dbReference type="InterPro" id="IPR005126">
    <property type="entry name" value="NapC/NirT_cyt_c_N"/>
</dbReference>
<dbReference type="InterPro" id="IPR038266">
    <property type="entry name" value="NapC/NirT_cytc_sf"/>
</dbReference>
<dbReference type="OrthoDB" id="9791652at2"/>
<evidence type="ECO:0000256" key="3">
    <source>
        <dbReference type="ARBA" id="ARBA00022617"/>
    </source>
</evidence>
<dbReference type="SUPFAM" id="SSF48695">
    <property type="entry name" value="Multiheme cytochromes"/>
    <property type="match status" value="1"/>
</dbReference>
<dbReference type="AlphaFoldDB" id="I4D734"/>
<name>I4D734_DESAJ</name>
<protein>
    <submittedName>
        <fullName evidence="9">Nitrate/TMAO reductase, membrane-bound tetraheme cytochrome c subunit</fullName>
        <ecNumber evidence="9">1.10.2.-</ecNumber>
    </submittedName>
</protein>
<evidence type="ECO:0000259" key="8">
    <source>
        <dbReference type="Pfam" id="PF03264"/>
    </source>
</evidence>
<proteinExistence type="predicted"/>
<dbReference type="RefSeq" id="WP_014827604.1">
    <property type="nucleotide sequence ID" value="NC_018068.1"/>
</dbReference>
<dbReference type="HOGENOM" id="CLU_096753_0_1_9"/>
<keyword evidence="5" id="KW-0249">Electron transport</keyword>
<evidence type="ECO:0000256" key="1">
    <source>
        <dbReference type="ARBA" id="ARBA00004196"/>
    </source>
</evidence>
<feature type="transmembrane region" description="Helical" evidence="7">
    <location>
        <begin position="7"/>
        <end position="29"/>
    </location>
</feature>
<keyword evidence="7" id="KW-1133">Transmembrane helix</keyword>
<evidence type="ECO:0000313" key="9">
    <source>
        <dbReference type="EMBL" id="AFM41608.1"/>
    </source>
</evidence>
<keyword evidence="10" id="KW-1185">Reference proteome</keyword>
<accession>I4D734</accession>
<keyword evidence="7" id="KW-0472">Membrane</keyword>
<feature type="domain" description="NapC/NirT cytochrome c N-terminal" evidence="8">
    <location>
        <begin position="9"/>
        <end position="143"/>
    </location>
</feature>
<dbReference type="eggNOG" id="COG3005">
    <property type="taxonomic scope" value="Bacteria"/>
</dbReference>
<keyword evidence="3" id="KW-0349">Heme</keyword>
<sequence>MKVYQKGLVIAGLIVIAGYTSFRIGYAWFTIPSSCNYCHETEPYVISWEKAPHKEIDCRDCHETRGPFHRIDTMLRGIRDVGIQLKGNYSFLMKSVYYDSNCINCHLGDFKPETKAPHMPSNHAKIIKNGQGCNNCHRDTGHKNGLGVDAKFEALSE</sequence>
<evidence type="ECO:0000256" key="7">
    <source>
        <dbReference type="SAM" id="Phobius"/>
    </source>
</evidence>
<keyword evidence="7" id="KW-0812">Transmembrane</keyword>
<dbReference type="KEGG" id="dai:Desaci_2676"/>
<reference evidence="9 10" key="1">
    <citation type="journal article" date="2012" name="J. Bacteriol.">
        <title>Complete genome sequences of Desulfosporosinus orientis DSM765T, Desulfosporosinus youngiae DSM17734T, Desulfosporosinus meridiei DSM13257T, and Desulfosporosinus acidiphilus DSM22704T.</title>
        <authorList>
            <person name="Pester M."/>
            <person name="Brambilla E."/>
            <person name="Alazard D."/>
            <person name="Rattei T."/>
            <person name="Weinmaier T."/>
            <person name="Han J."/>
            <person name="Lucas S."/>
            <person name="Lapidus A."/>
            <person name="Cheng J.F."/>
            <person name="Goodwin L."/>
            <person name="Pitluck S."/>
            <person name="Peters L."/>
            <person name="Ovchinnikova G."/>
            <person name="Teshima H."/>
            <person name="Detter J.C."/>
            <person name="Han C.S."/>
            <person name="Tapia R."/>
            <person name="Land M.L."/>
            <person name="Hauser L."/>
            <person name="Kyrpides N.C."/>
            <person name="Ivanova N.N."/>
            <person name="Pagani I."/>
            <person name="Huntmann M."/>
            <person name="Wei C.L."/>
            <person name="Davenport K.W."/>
            <person name="Daligault H."/>
            <person name="Chain P.S."/>
            <person name="Chen A."/>
            <person name="Mavromatis K."/>
            <person name="Markowitz V."/>
            <person name="Szeto E."/>
            <person name="Mikhailova N."/>
            <person name="Pati A."/>
            <person name="Wagner M."/>
            <person name="Woyke T."/>
            <person name="Ollivier B."/>
            <person name="Klenk H.P."/>
            <person name="Spring S."/>
            <person name="Loy A."/>
        </authorList>
    </citation>
    <scope>NUCLEOTIDE SEQUENCE [LARGE SCALE GENOMIC DNA]</scope>
    <source>
        <strain evidence="10">DSM 22704 / JCM 16185 / SJ4</strain>
    </source>
</reference>
<evidence type="ECO:0000256" key="6">
    <source>
        <dbReference type="ARBA" id="ARBA00023004"/>
    </source>
</evidence>
<evidence type="ECO:0000256" key="2">
    <source>
        <dbReference type="ARBA" id="ARBA00022448"/>
    </source>
</evidence>
<evidence type="ECO:0000313" key="10">
    <source>
        <dbReference type="Proteomes" id="UP000002892"/>
    </source>
</evidence>
<keyword evidence="4" id="KW-0479">Metal-binding</keyword>
<comment type="subcellular location">
    <subcellularLocation>
        <location evidence="1">Cell envelope</location>
    </subcellularLocation>
</comment>
<keyword evidence="6" id="KW-0408">Iron</keyword>